<organism evidence="1 2">
    <name type="scientific">Catellatospora chokoriensis</name>
    <dbReference type="NCBI Taxonomy" id="310353"/>
    <lineage>
        <taxon>Bacteria</taxon>
        <taxon>Bacillati</taxon>
        <taxon>Actinomycetota</taxon>
        <taxon>Actinomycetes</taxon>
        <taxon>Micromonosporales</taxon>
        <taxon>Micromonosporaceae</taxon>
        <taxon>Catellatospora</taxon>
    </lineage>
</organism>
<reference evidence="1 2" key="1">
    <citation type="submission" date="2021-01" db="EMBL/GenBank/DDBJ databases">
        <title>Whole genome shotgun sequence of Catellatospora chokoriensis NBRC 107358.</title>
        <authorList>
            <person name="Komaki H."/>
            <person name="Tamura T."/>
        </authorList>
    </citation>
    <scope>NUCLEOTIDE SEQUENCE [LARGE SCALE GENOMIC DNA]</scope>
    <source>
        <strain evidence="1 2">NBRC 107358</strain>
    </source>
</reference>
<gene>
    <name evidence="1" type="ORF">Cch02nite_38560</name>
</gene>
<name>A0A8J3K0V6_9ACTN</name>
<dbReference type="Proteomes" id="UP000619293">
    <property type="component" value="Unassembled WGS sequence"/>
</dbReference>
<keyword evidence="2" id="KW-1185">Reference proteome</keyword>
<sequence length="175" mass="18782">MTDADTPRSEPQSPPATTLAGVQRVFVIPVTTDRRLLLLRHDAGTHAYWTYPTMLRGTMRTDTGTIARRLVRQHLGIETDRTHLLGILEPTRGRPRSAIYTANLTQAATDILGTRAAETGRRPAMQALVVTAATLAALDVRPHEITALLCAGGDPAQFALTLPDLASGAEAPTTP</sequence>
<proteinExistence type="predicted"/>
<evidence type="ECO:0000313" key="2">
    <source>
        <dbReference type="Proteomes" id="UP000619293"/>
    </source>
</evidence>
<protein>
    <submittedName>
        <fullName evidence="1">Uncharacterized protein</fullName>
    </submittedName>
</protein>
<dbReference type="AlphaFoldDB" id="A0A8J3K0V6"/>
<dbReference type="EMBL" id="BONG01000023">
    <property type="protein sequence ID" value="GIF90412.1"/>
    <property type="molecule type" value="Genomic_DNA"/>
</dbReference>
<accession>A0A8J3K0V6</accession>
<comment type="caution">
    <text evidence="1">The sequence shown here is derived from an EMBL/GenBank/DDBJ whole genome shotgun (WGS) entry which is preliminary data.</text>
</comment>
<evidence type="ECO:0000313" key="1">
    <source>
        <dbReference type="EMBL" id="GIF90412.1"/>
    </source>
</evidence>